<accession>X1L6W1</accession>
<feature type="non-terminal residue" evidence="1">
    <location>
        <position position="1"/>
    </location>
</feature>
<sequence length="40" mass="4604">EREKKLKRLATSIGLPMDDVEIRFEMRKGGYCPPGKQGRL</sequence>
<proteinExistence type="predicted"/>
<reference evidence="1" key="1">
    <citation type="journal article" date="2014" name="Front. Microbiol.">
        <title>High frequency of phylogenetically diverse reductive dehalogenase-homologous genes in deep subseafloor sedimentary metagenomes.</title>
        <authorList>
            <person name="Kawai M."/>
            <person name="Futagami T."/>
            <person name="Toyoda A."/>
            <person name="Takaki Y."/>
            <person name="Nishi S."/>
            <person name="Hori S."/>
            <person name="Arai W."/>
            <person name="Tsubouchi T."/>
            <person name="Morono Y."/>
            <person name="Uchiyama I."/>
            <person name="Ito T."/>
            <person name="Fujiyama A."/>
            <person name="Inagaki F."/>
            <person name="Takami H."/>
        </authorList>
    </citation>
    <scope>NUCLEOTIDE SEQUENCE</scope>
    <source>
        <strain evidence="1">Expedition CK06-06</strain>
    </source>
</reference>
<dbReference type="EMBL" id="BARV01000722">
    <property type="protein sequence ID" value="GAI01616.1"/>
    <property type="molecule type" value="Genomic_DNA"/>
</dbReference>
<organism evidence="1">
    <name type="scientific">marine sediment metagenome</name>
    <dbReference type="NCBI Taxonomy" id="412755"/>
    <lineage>
        <taxon>unclassified sequences</taxon>
        <taxon>metagenomes</taxon>
        <taxon>ecological metagenomes</taxon>
    </lineage>
</organism>
<comment type="caution">
    <text evidence="1">The sequence shown here is derived from an EMBL/GenBank/DDBJ whole genome shotgun (WGS) entry which is preliminary data.</text>
</comment>
<dbReference type="AlphaFoldDB" id="X1L6W1"/>
<protein>
    <submittedName>
        <fullName evidence="1">Uncharacterized protein</fullName>
    </submittedName>
</protein>
<gene>
    <name evidence="1" type="ORF">S06H3_02464</name>
</gene>
<evidence type="ECO:0000313" key="1">
    <source>
        <dbReference type="EMBL" id="GAI01616.1"/>
    </source>
</evidence>
<name>X1L6W1_9ZZZZ</name>